<name>A0A1G2QDH1_9BACT</name>
<comment type="caution">
    <text evidence="3">The sequence shown here is derived from an EMBL/GenBank/DDBJ whole genome shotgun (WGS) entry which is preliminary data.</text>
</comment>
<evidence type="ECO:0000256" key="1">
    <source>
        <dbReference type="SAM" id="Phobius"/>
    </source>
</evidence>
<dbReference type="Pfam" id="PF23951">
    <property type="entry name" value="DUF7282"/>
    <property type="match status" value="1"/>
</dbReference>
<evidence type="ECO:0000259" key="2">
    <source>
        <dbReference type="Pfam" id="PF23951"/>
    </source>
</evidence>
<dbReference type="InterPro" id="IPR055706">
    <property type="entry name" value="Slg1/2_DUF7282"/>
</dbReference>
<keyword evidence="1" id="KW-0812">Transmembrane</keyword>
<sequence length="197" mass="21635">MDTEQTSFRDEVSRNEPNNEWRSLVITAIIGIILGFIIGYFVFIKNIFNPLANNPANTATSTLEDLTTKTSTSTATTKTNGLMTVEVPDQTPSLRTKITKLVLSEGAWVVTFSSTEDMSRPNLIIGAQYFNPGTYTDITSYLAQGLVAGEKYFVALYQDDAAGSTEHVFDSVKDKPFTKGAYWIMDSFEVTAVGARG</sequence>
<dbReference type="Proteomes" id="UP000177043">
    <property type="component" value="Unassembled WGS sequence"/>
</dbReference>
<feature type="transmembrane region" description="Helical" evidence="1">
    <location>
        <begin position="21"/>
        <end position="43"/>
    </location>
</feature>
<organism evidence="3 4">
    <name type="scientific">Candidatus Vogelbacteria bacterium RIFOXYD1_FULL_44_32</name>
    <dbReference type="NCBI Taxonomy" id="1802438"/>
    <lineage>
        <taxon>Bacteria</taxon>
        <taxon>Candidatus Vogeliibacteriota</taxon>
    </lineage>
</organism>
<dbReference type="AlphaFoldDB" id="A0A1G2QDH1"/>
<protein>
    <recommendedName>
        <fullName evidence="2">DUF7282 domain-containing protein</fullName>
    </recommendedName>
</protein>
<keyword evidence="1" id="KW-1133">Transmembrane helix</keyword>
<dbReference type="EMBL" id="MHTJ01000003">
    <property type="protein sequence ID" value="OHA58630.1"/>
    <property type="molecule type" value="Genomic_DNA"/>
</dbReference>
<gene>
    <name evidence="3" type="ORF">A2571_02580</name>
</gene>
<evidence type="ECO:0000313" key="4">
    <source>
        <dbReference type="Proteomes" id="UP000177043"/>
    </source>
</evidence>
<feature type="domain" description="DUF7282" evidence="2">
    <location>
        <begin position="84"/>
        <end position="191"/>
    </location>
</feature>
<dbReference type="STRING" id="1802438.A2571_02580"/>
<accession>A0A1G2QDH1</accession>
<proteinExistence type="predicted"/>
<keyword evidence="1" id="KW-0472">Membrane</keyword>
<evidence type="ECO:0000313" key="3">
    <source>
        <dbReference type="EMBL" id="OHA58630.1"/>
    </source>
</evidence>
<reference evidence="3 4" key="1">
    <citation type="journal article" date="2016" name="Nat. Commun.">
        <title>Thousands of microbial genomes shed light on interconnected biogeochemical processes in an aquifer system.</title>
        <authorList>
            <person name="Anantharaman K."/>
            <person name="Brown C.T."/>
            <person name="Hug L.A."/>
            <person name="Sharon I."/>
            <person name="Castelle C.J."/>
            <person name="Probst A.J."/>
            <person name="Thomas B.C."/>
            <person name="Singh A."/>
            <person name="Wilkins M.J."/>
            <person name="Karaoz U."/>
            <person name="Brodie E.L."/>
            <person name="Williams K.H."/>
            <person name="Hubbard S.S."/>
            <person name="Banfield J.F."/>
        </authorList>
    </citation>
    <scope>NUCLEOTIDE SEQUENCE [LARGE SCALE GENOMIC DNA]</scope>
</reference>